<reference evidence="1 2" key="1">
    <citation type="submission" date="2022-08" db="EMBL/GenBank/DDBJ databases">
        <title>Bacterial and archaeal communities from various locations to study Microbial Dark Matter (Phase II).</title>
        <authorList>
            <person name="Stepanauskas R."/>
        </authorList>
    </citation>
    <scope>NUCLEOTIDE SEQUENCE [LARGE SCALE GENOMIC DNA]</scope>
    <source>
        <strain evidence="1 2">PD1</strain>
    </source>
</reference>
<comment type="caution">
    <text evidence="1">The sequence shown here is derived from an EMBL/GenBank/DDBJ whole genome shotgun (WGS) entry which is preliminary data.</text>
</comment>
<proteinExistence type="predicted"/>
<keyword evidence="2" id="KW-1185">Reference proteome</keyword>
<dbReference type="RefSeq" id="WP_259096261.1">
    <property type="nucleotide sequence ID" value="NZ_CP130454.1"/>
</dbReference>
<dbReference type="EMBL" id="JANUCP010000003">
    <property type="protein sequence ID" value="MCS3919636.1"/>
    <property type="molecule type" value="Genomic_DNA"/>
</dbReference>
<gene>
    <name evidence="1" type="ORF">M2350_002049</name>
</gene>
<dbReference type="Proteomes" id="UP001204798">
    <property type="component" value="Unassembled WGS sequence"/>
</dbReference>
<protein>
    <submittedName>
        <fullName evidence="1">Uncharacterized protein</fullName>
    </submittedName>
</protein>
<name>A0ABT2ENV9_9BACT</name>
<organism evidence="1 2">
    <name type="scientific">Candidatus Fervidibacter sacchari</name>
    <dbReference type="NCBI Taxonomy" id="1448929"/>
    <lineage>
        <taxon>Bacteria</taxon>
        <taxon>Candidatus Fervidibacterota</taxon>
        <taxon>Candidatus Fervidibacter</taxon>
    </lineage>
</organism>
<accession>A0ABT2ENV9</accession>
<evidence type="ECO:0000313" key="1">
    <source>
        <dbReference type="EMBL" id="MCS3919636.1"/>
    </source>
</evidence>
<sequence>MKAWVSLGVWGLVLFGSFNFALLTRSGEERFTDHGVAAPFSTHRGIVATQDGQKRNIVLVWLYDHRGCYALLLVDAETGKSEEFPTPLCFGGVIFARHVAVP</sequence>
<evidence type="ECO:0000313" key="2">
    <source>
        <dbReference type="Proteomes" id="UP001204798"/>
    </source>
</evidence>